<evidence type="ECO:0000256" key="1">
    <source>
        <dbReference type="ARBA" id="ARBA00001655"/>
    </source>
</evidence>
<comment type="catalytic activity">
    <reaction evidence="1">
        <text>D-mannitol(out) + N(pros)-phospho-L-histidyl-[protein] = D-mannitol 1-phosphate(in) + L-histidyl-[protein]</text>
        <dbReference type="Rhea" id="RHEA:33363"/>
        <dbReference type="Rhea" id="RHEA-COMP:9745"/>
        <dbReference type="Rhea" id="RHEA-COMP:9746"/>
        <dbReference type="ChEBI" id="CHEBI:16899"/>
        <dbReference type="ChEBI" id="CHEBI:29979"/>
        <dbReference type="ChEBI" id="CHEBI:61381"/>
        <dbReference type="ChEBI" id="CHEBI:64837"/>
        <dbReference type="EC" id="2.7.1.197"/>
    </reaction>
</comment>
<dbReference type="GO" id="GO:0090563">
    <property type="term" value="F:protein-phosphocysteine-sugar phosphotransferase activity"/>
    <property type="evidence" value="ECO:0007669"/>
    <property type="project" value="TreeGrafter"/>
</dbReference>
<feature type="transmembrane region" description="Helical" evidence="17">
    <location>
        <begin position="270"/>
        <end position="294"/>
    </location>
</feature>
<proteinExistence type="predicted"/>
<protein>
    <recommendedName>
        <fullName evidence="5">PTS system mannitol-specific EIICB component</fullName>
        <ecNumber evidence="4">2.7.1.197</ecNumber>
    </recommendedName>
    <alternativeName>
        <fullName evidence="15">EIICB-Mtl</fullName>
    </alternativeName>
</protein>
<dbReference type="InterPro" id="IPR003352">
    <property type="entry name" value="PTS_EIIC"/>
</dbReference>
<feature type="transmembrane region" description="Helical" evidence="17">
    <location>
        <begin position="314"/>
        <end position="336"/>
    </location>
</feature>
<dbReference type="InterPro" id="IPR050893">
    <property type="entry name" value="Sugar_PTS"/>
</dbReference>
<feature type="domain" description="PTS EIIC type-2" evidence="19">
    <location>
        <begin position="14"/>
        <end position="337"/>
    </location>
</feature>
<evidence type="ECO:0000313" key="20">
    <source>
        <dbReference type="EMBL" id="GAC91504.1"/>
    </source>
</evidence>
<evidence type="ECO:0000256" key="17">
    <source>
        <dbReference type="SAM" id="Phobius"/>
    </source>
</evidence>
<dbReference type="RefSeq" id="WP_006321883.1">
    <property type="nucleotide sequence ID" value="NZ_BARH01000014.1"/>
</dbReference>
<evidence type="ECO:0000256" key="4">
    <source>
        <dbReference type="ARBA" id="ARBA00011909"/>
    </source>
</evidence>
<keyword evidence="13 17" id="KW-1133">Transmembrane helix</keyword>
<keyword evidence="10" id="KW-0808">Transferase</keyword>
<gene>
    <name evidence="20" type="ORF">KN10_1940</name>
</gene>
<keyword evidence="12 17" id="KW-0812">Transmembrane</keyword>
<dbReference type="PANTHER" id="PTHR30181">
    <property type="entry name" value="MANNITOL PERMEASE IIC COMPONENT"/>
    <property type="match status" value="1"/>
</dbReference>
<comment type="caution">
    <text evidence="20">The sequence shown here is derived from an EMBL/GenBank/DDBJ whole genome shotgun (WGS) entry which is preliminary data.</text>
</comment>
<dbReference type="EC" id="2.7.1.197" evidence="4"/>
<dbReference type="InterPro" id="IPR029503">
    <property type="entry name" value="PTS_EIIB_mannitol"/>
</dbReference>
<feature type="domain" description="PTS EIIB type-2" evidence="18">
    <location>
        <begin position="376"/>
        <end position="466"/>
    </location>
</feature>
<dbReference type="GO" id="GO:0022872">
    <property type="term" value="F:protein-N(PI)-phosphohistidine-mannitol phosphotransferase system transmembrane transporter activity"/>
    <property type="evidence" value="ECO:0007669"/>
    <property type="project" value="InterPro"/>
</dbReference>
<dbReference type="FunFam" id="3.40.50.2300:FF:000047">
    <property type="entry name" value="PTS system mannitol-specific transporter subunit IICBA"/>
    <property type="match status" value="1"/>
</dbReference>
<dbReference type="PROSITE" id="PS51104">
    <property type="entry name" value="PTS_EIIC_TYPE_2"/>
    <property type="match status" value="1"/>
</dbReference>
<dbReference type="Gene3D" id="3.40.50.2300">
    <property type="match status" value="1"/>
</dbReference>
<dbReference type="PROSITE" id="PS51099">
    <property type="entry name" value="PTS_EIIB_TYPE_2"/>
    <property type="match status" value="1"/>
</dbReference>
<evidence type="ECO:0000256" key="11">
    <source>
        <dbReference type="ARBA" id="ARBA00022683"/>
    </source>
</evidence>
<dbReference type="CDD" id="cd05567">
    <property type="entry name" value="PTS_IIB_mannitol"/>
    <property type="match status" value="1"/>
</dbReference>
<dbReference type="NCBIfam" id="NF011663">
    <property type="entry name" value="PRK15083.1"/>
    <property type="match status" value="1"/>
</dbReference>
<dbReference type="PANTHER" id="PTHR30181:SF2">
    <property type="entry name" value="PTS SYSTEM MANNITOL-SPECIFIC EIICBA COMPONENT"/>
    <property type="match status" value="1"/>
</dbReference>
<dbReference type="GO" id="GO:0009401">
    <property type="term" value="P:phosphoenolpyruvate-dependent sugar phosphotransferase system"/>
    <property type="evidence" value="ECO:0007669"/>
    <property type="project" value="UniProtKB-KW"/>
</dbReference>
<dbReference type="InterPro" id="IPR013014">
    <property type="entry name" value="PTS_EIIC_2"/>
</dbReference>
<keyword evidence="9" id="KW-0762">Sugar transport</keyword>
<evidence type="ECO:0000256" key="8">
    <source>
        <dbReference type="ARBA" id="ARBA00022553"/>
    </source>
</evidence>
<sequence length="466" mass="49384">MENQTGFRVKVQRFGSYLSGMIMPNIGAFIAWGIITALFIPTGWLPNETFAKLVGPMITYLLPLLIGYTGGKMIYDVRGGVVGATATMGVIVGSDIPMFLGAMIMGPLGGYAIKQFDKLFHGKVKQGFEMLVNNFSAGIIGGLLTLVAFKGIGPIVLGLNKTLAAGVETIVNAKLLPLANIFIEPAKVLFLNNAINHGILSPLGVEQAAKTGKSILFLLETNPGPGLGILLAYWLFGKGMAKQSAPGAVIIHFLGGIHEIYFPYILMRPVLILAAIAGGVSGVFTFTLFNAGLVAVPSPGSIFALLAMTPRGHYLGVLAGVIVAAAVSFLVASFFLKTSKQEEGDLEQATEQMQQLKGKKSSVASALNTAAPKQVKKIVFACDAGMGSSAMGASIMRNKVQKAGLDIEVTNTAINQLPADADVVITHQNLTDRAKEKLPNAYHVSVENFLNSPKYDELIDMLKKGE</sequence>
<evidence type="ECO:0000256" key="9">
    <source>
        <dbReference type="ARBA" id="ARBA00022597"/>
    </source>
</evidence>
<evidence type="ECO:0000256" key="14">
    <source>
        <dbReference type="ARBA" id="ARBA00023136"/>
    </source>
</evidence>
<dbReference type="Pfam" id="PF02302">
    <property type="entry name" value="PTS_IIB"/>
    <property type="match status" value="1"/>
</dbReference>
<evidence type="ECO:0000256" key="2">
    <source>
        <dbReference type="ARBA" id="ARBA00002434"/>
    </source>
</evidence>
<keyword evidence="11" id="KW-0598">Phosphotransferase system</keyword>
<feature type="coiled-coil region" evidence="16">
    <location>
        <begin position="339"/>
        <end position="366"/>
    </location>
</feature>
<evidence type="ECO:0000256" key="3">
    <source>
        <dbReference type="ARBA" id="ARBA00004651"/>
    </source>
</evidence>
<dbReference type="NCBIfam" id="TIGR00851">
    <property type="entry name" value="mtlA"/>
    <property type="match status" value="1"/>
</dbReference>
<feature type="transmembrane region" description="Helical" evidence="17">
    <location>
        <begin position="21"/>
        <end position="44"/>
    </location>
</feature>
<keyword evidence="8" id="KW-0597">Phosphoprotein</keyword>
<reference evidence="21" key="1">
    <citation type="journal article" date="2013" name="Genome Announc.">
        <title>Draft Genome Sequence of a Thermophilic Member of the Bacillaceae, Anoxybacillus flavithermus Strain Kn10, Isolated from the Kan-nawa Hot Spring in Japan.</title>
        <authorList>
            <person name="Matsutani M."/>
            <person name="Shirakihara Y."/>
            <person name="Imada K."/>
            <person name="Yakushi T."/>
            <person name="Matsushita K."/>
        </authorList>
    </citation>
    <scope>NUCLEOTIDE SEQUENCE [LARGE SCALE GENOMIC DNA]</scope>
    <source>
        <strain evidence="21">NBRC 109594</strain>
    </source>
</reference>
<evidence type="ECO:0000256" key="13">
    <source>
        <dbReference type="ARBA" id="ARBA00022989"/>
    </source>
</evidence>
<feature type="transmembrane region" description="Helical" evidence="17">
    <location>
        <begin position="130"/>
        <end position="149"/>
    </location>
</feature>
<dbReference type="GO" id="GO:0005886">
    <property type="term" value="C:plasma membrane"/>
    <property type="evidence" value="ECO:0007669"/>
    <property type="project" value="UniProtKB-SubCell"/>
</dbReference>
<dbReference type="InterPro" id="IPR003501">
    <property type="entry name" value="PTS_EIIB_2/3"/>
</dbReference>
<evidence type="ECO:0000256" key="12">
    <source>
        <dbReference type="ARBA" id="ARBA00022692"/>
    </source>
</evidence>
<evidence type="ECO:0000256" key="15">
    <source>
        <dbReference type="ARBA" id="ARBA00033349"/>
    </source>
</evidence>
<evidence type="ECO:0000313" key="21">
    <source>
        <dbReference type="Proteomes" id="UP000013057"/>
    </source>
</evidence>
<evidence type="ECO:0000256" key="16">
    <source>
        <dbReference type="SAM" id="Coils"/>
    </source>
</evidence>
<dbReference type="SUPFAM" id="SSF52794">
    <property type="entry name" value="PTS system IIB component-like"/>
    <property type="match status" value="1"/>
</dbReference>
<dbReference type="InterPro" id="IPR004718">
    <property type="entry name" value="PTS_IIC_mtl"/>
</dbReference>
<keyword evidence="7" id="KW-1003">Cell membrane</keyword>
<dbReference type="InterPro" id="IPR013011">
    <property type="entry name" value="PTS_EIIB_2"/>
</dbReference>
<comment type="function">
    <text evidence="2">The phosphoenolpyruvate-dependent sugar phosphotransferase system (sugar PTS), a major carbohydrate active transport system, catalyzes the phosphorylation of incoming sugar substrates concomitantly with their translocation across the cell membrane. The enzyme II CmtAB PTS system is involved in D-mannitol transport.</text>
</comment>
<evidence type="ECO:0000256" key="10">
    <source>
        <dbReference type="ARBA" id="ARBA00022679"/>
    </source>
</evidence>
<dbReference type="Proteomes" id="UP000013057">
    <property type="component" value="Unassembled WGS sequence"/>
</dbReference>
<dbReference type="EMBL" id="BARH01000014">
    <property type="protein sequence ID" value="GAC91504.1"/>
    <property type="molecule type" value="Genomic_DNA"/>
</dbReference>
<dbReference type="AlphaFoldDB" id="R4G1F5"/>
<keyword evidence="16" id="KW-0175">Coiled coil</keyword>
<keyword evidence="14 17" id="KW-0472">Membrane</keyword>
<feature type="transmembrane region" description="Helical" evidence="17">
    <location>
        <begin position="50"/>
        <end position="69"/>
    </location>
</feature>
<keyword evidence="6" id="KW-0813">Transport</keyword>
<evidence type="ECO:0000259" key="19">
    <source>
        <dbReference type="PROSITE" id="PS51104"/>
    </source>
</evidence>
<dbReference type="Pfam" id="PF02378">
    <property type="entry name" value="PTS_EIIC"/>
    <property type="match status" value="1"/>
</dbReference>
<organism evidence="20 21">
    <name type="scientific">Anoxybacillus flavithermus NBRC 109594</name>
    <dbReference type="NCBI Taxonomy" id="1315967"/>
    <lineage>
        <taxon>Bacteria</taxon>
        <taxon>Bacillati</taxon>
        <taxon>Bacillota</taxon>
        <taxon>Bacilli</taxon>
        <taxon>Bacillales</taxon>
        <taxon>Anoxybacillaceae</taxon>
        <taxon>Anoxybacillus</taxon>
    </lineage>
</organism>
<evidence type="ECO:0000256" key="5">
    <source>
        <dbReference type="ARBA" id="ARBA00021825"/>
    </source>
</evidence>
<accession>R4G1F5</accession>
<evidence type="ECO:0000256" key="7">
    <source>
        <dbReference type="ARBA" id="ARBA00022475"/>
    </source>
</evidence>
<evidence type="ECO:0000259" key="18">
    <source>
        <dbReference type="PROSITE" id="PS51099"/>
    </source>
</evidence>
<name>R4G1F5_9BACL</name>
<evidence type="ECO:0000256" key="6">
    <source>
        <dbReference type="ARBA" id="ARBA00022448"/>
    </source>
</evidence>
<dbReference type="InterPro" id="IPR036095">
    <property type="entry name" value="PTS_EIIB-like_sf"/>
</dbReference>
<feature type="transmembrane region" description="Helical" evidence="17">
    <location>
        <begin position="81"/>
        <end position="110"/>
    </location>
</feature>
<comment type="subcellular location">
    <subcellularLocation>
        <location evidence="3">Cell membrane</location>
        <topology evidence="3">Multi-pass membrane protein</topology>
    </subcellularLocation>
</comment>